<feature type="region of interest" description="Disordered" evidence="1">
    <location>
        <begin position="32"/>
        <end position="54"/>
    </location>
</feature>
<feature type="compositionally biased region" description="Basic and acidic residues" evidence="1">
    <location>
        <begin position="38"/>
        <end position="51"/>
    </location>
</feature>
<dbReference type="Pfam" id="PF01979">
    <property type="entry name" value="Amidohydro_1"/>
    <property type="match status" value="1"/>
</dbReference>
<proteinExistence type="predicted"/>
<dbReference type="GO" id="GO:0016814">
    <property type="term" value="F:hydrolase activity, acting on carbon-nitrogen (but not peptide) bonds, in cyclic amidines"/>
    <property type="evidence" value="ECO:0007669"/>
    <property type="project" value="TreeGrafter"/>
</dbReference>
<reference evidence="4" key="1">
    <citation type="journal article" date="2017" name="Genome Biol.">
        <title>Comparative genomics reveals high biological diversity and specific adaptations in the industrially and medically important fungal genus Aspergillus.</title>
        <authorList>
            <person name="de Vries R.P."/>
            <person name="Riley R."/>
            <person name="Wiebenga A."/>
            <person name="Aguilar-Osorio G."/>
            <person name="Amillis S."/>
            <person name="Uchima C.A."/>
            <person name="Anderluh G."/>
            <person name="Asadollahi M."/>
            <person name="Askin M."/>
            <person name="Barry K."/>
            <person name="Battaglia E."/>
            <person name="Bayram O."/>
            <person name="Benocci T."/>
            <person name="Braus-Stromeyer S.A."/>
            <person name="Caldana C."/>
            <person name="Canovas D."/>
            <person name="Cerqueira G.C."/>
            <person name="Chen F."/>
            <person name="Chen W."/>
            <person name="Choi C."/>
            <person name="Clum A."/>
            <person name="Dos Santos R.A."/>
            <person name="Damasio A.R."/>
            <person name="Diallinas G."/>
            <person name="Emri T."/>
            <person name="Fekete E."/>
            <person name="Flipphi M."/>
            <person name="Freyberg S."/>
            <person name="Gallo A."/>
            <person name="Gournas C."/>
            <person name="Habgood R."/>
            <person name="Hainaut M."/>
            <person name="Harispe M.L."/>
            <person name="Henrissat B."/>
            <person name="Hilden K.S."/>
            <person name="Hope R."/>
            <person name="Hossain A."/>
            <person name="Karabika E."/>
            <person name="Karaffa L."/>
            <person name="Karanyi Z."/>
            <person name="Krasevec N."/>
            <person name="Kuo A."/>
            <person name="Kusch H."/>
            <person name="LaButti K."/>
            <person name="Lagendijk E.L."/>
            <person name="Lapidus A."/>
            <person name="Levasseur A."/>
            <person name="Lindquist E."/>
            <person name="Lipzen A."/>
            <person name="Logrieco A.F."/>
            <person name="MacCabe A."/>
            <person name="Maekelae M.R."/>
            <person name="Malavazi I."/>
            <person name="Melin P."/>
            <person name="Meyer V."/>
            <person name="Mielnichuk N."/>
            <person name="Miskei M."/>
            <person name="Molnar A.P."/>
            <person name="Mule G."/>
            <person name="Ngan C.Y."/>
            <person name="Orejas M."/>
            <person name="Orosz E."/>
            <person name="Ouedraogo J.P."/>
            <person name="Overkamp K.M."/>
            <person name="Park H.-S."/>
            <person name="Perrone G."/>
            <person name="Piumi F."/>
            <person name="Punt P.J."/>
            <person name="Ram A.F."/>
            <person name="Ramon A."/>
            <person name="Rauscher S."/>
            <person name="Record E."/>
            <person name="Riano-Pachon D.M."/>
            <person name="Robert V."/>
            <person name="Roehrig J."/>
            <person name="Ruller R."/>
            <person name="Salamov A."/>
            <person name="Salih N.S."/>
            <person name="Samson R.A."/>
            <person name="Sandor E."/>
            <person name="Sanguinetti M."/>
            <person name="Schuetze T."/>
            <person name="Sepcic K."/>
            <person name="Shelest E."/>
            <person name="Sherlock G."/>
            <person name="Sophianopoulou V."/>
            <person name="Squina F.M."/>
            <person name="Sun H."/>
            <person name="Susca A."/>
            <person name="Todd R.B."/>
            <person name="Tsang A."/>
            <person name="Unkles S.E."/>
            <person name="van de Wiele N."/>
            <person name="van Rossen-Uffink D."/>
            <person name="Oliveira J.V."/>
            <person name="Vesth T.C."/>
            <person name="Visser J."/>
            <person name="Yu J.-H."/>
            <person name="Zhou M."/>
            <person name="Andersen M.R."/>
            <person name="Archer D.B."/>
            <person name="Baker S.E."/>
            <person name="Benoit I."/>
            <person name="Brakhage A.A."/>
            <person name="Braus G.H."/>
            <person name="Fischer R."/>
            <person name="Frisvad J.C."/>
            <person name="Goldman G.H."/>
            <person name="Houbraken J."/>
            <person name="Oakley B."/>
            <person name="Pocsi I."/>
            <person name="Scazzocchio C."/>
            <person name="Seiboth B."/>
            <person name="vanKuyk P.A."/>
            <person name="Wortman J."/>
            <person name="Dyer P.S."/>
            <person name="Grigoriev I.V."/>
        </authorList>
    </citation>
    <scope>NUCLEOTIDE SEQUENCE [LARGE SCALE GENOMIC DNA]</scope>
    <source>
        <strain evidence="4">CBS 506.65</strain>
    </source>
</reference>
<dbReference type="OrthoDB" id="10266980at2759"/>
<dbReference type="Gene3D" id="3.20.20.140">
    <property type="entry name" value="Metal-dependent hydrolases"/>
    <property type="match status" value="1"/>
</dbReference>
<dbReference type="PANTHER" id="PTHR32027">
    <property type="entry name" value="CYTOSINE DEAMINASE"/>
    <property type="match status" value="1"/>
</dbReference>
<dbReference type="InterPro" id="IPR052349">
    <property type="entry name" value="Metallo-hydrolase_Enzymes"/>
</dbReference>
<evidence type="ECO:0000313" key="3">
    <source>
        <dbReference type="EMBL" id="OJJ47577.1"/>
    </source>
</evidence>
<feature type="region of interest" description="Disordered" evidence="1">
    <location>
        <begin position="309"/>
        <end position="328"/>
    </location>
</feature>
<dbReference type="PANTHER" id="PTHR32027:SF0">
    <property type="entry name" value="CYTOSINE DEAMINASE"/>
    <property type="match status" value="1"/>
</dbReference>
<dbReference type="GeneID" id="34615610"/>
<dbReference type="SUPFAM" id="SSF51556">
    <property type="entry name" value="Metallo-dependent hydrolases"/>
    <property type="match status" value="1"/>
</dbReference>
<accession>A0A1L9SK85</accession>
<sequence length="483" mass="53321">MPAATLSKPIKAIRGVRLPDHPPGTVWDLTIEGEEDSTERKITSISPHDEGSSQDPELYPLLLPALTHPHIHLDKAFIHNVQENSHLLPRTGSFQEALSLTAQAKEQITWPDVLERGKWLFAESVAAGVTAMRAFVEVDHTVGPMCMLAGRDLVTEWENSCSVQLIAFAQDPIFSGEHGEENRELMEKYITAPSIQGVGTTPYVESSVEAAKENIDWAIKRAWELKKHVDFHLDYNLDQGTDALVWHVLDRLKAKDWTAQSSDKRVMLGHCTRLTLFTRDEWDRLAREIKENDLPVSFVGLPTSDLYMAAPPTPKSGDNSIMSRPQHERPRGTLQVPQMIRDHGLDAVVGVNNVGNAFTPWGSVDPLSLACFGVGVYQAGAKPDAELLYECVSTRARAAIGLDAHCTGRLALKEGDSANFILVYSINETGCEVQRPRRGVAETVWDPPSVLSRDVVSGGRLIEKPIAELRAASSPATTFIYED</sequence>
<dbReference type="InterPro" id="IPR006680">
    <property type="entry name" value="Amidohydro-rel"/>
</dbReference>
<dbReference type="AlphaFoldDB" id="A0A1L9SK85"/>
<dbReference type="Proteomes" id="UP000184188">
    <property type="component" value="Unassembled WGS sequence"/>
</dbReference>
<evidence type="ECO:0000313" key="4">
    <source>
        <dbReference type="Proteomes" id="UP000184188"/>
    </source>
</evidence>
<name>A0A1L9SK85_9EURO</name>
<gene>
    <name evidence="3" type="ORF">ASPZODRAFT_63385</name>
</gene>
<dbReference type="STRING" id="1073090.A0A1L9SK85"/>
<organism evidence="3 4">
    <name type="scientific">Penicilliopsis zonata CBS 506.65</name>
    <dbReference type="NCBI Taxonomy" id="1073090"/>
    <lineage>
        <taxon>Eukaryota</taxon>
        <taxon>Fungi</taxon>
        <taxon>Dikarya</taxon>
        <taxon>Ascomycota</taxon>
        <taxon>Pezizomycotina</taxon>
        <taxon>Eurotiomycetes</taxon>
        <taxon>Eurotiomycetidae</taxon>
        <taxon>Eurotiales</taxon>
        <taxon>Aspergillaceae</taxon>
        <taxon>Penicilliopsis</taxon>
    </lineage>
</organism>
<protein>
    <recommendedName>
        <fullName evidence="2">Amidohydrolase-related domain-containing protein</fullName>
    </recommendedName>
</protein>
<evidence type="ECO:0000256" key="1">
    <source>
        <dbReference type="SAM" id="MobiDB-lite"/>
    </source>
</evidence>
<dbReference type="VEuPathDB" id="FungiDB:ASPZODRAFT_63385"/>
<evidence type="ECO:0000259" key="2">
    <source>
        <dbReference type="Pfam" id="PF01979"/>
    </source>
</evidence>
<dbReference type="RefSeq" id="XP_022582087.1">
    <property type="nucleotide sequence ID" value="XM_022729146.1"/>
</dbReference>
<keyword evidence="4" id="KW-1185">Reference proteome</keyword>
<feature type="domain" description="Amidohydrolase-related" evidence="2">
    <location>
        <begin position="62"/>
        <end position="423"/>
    </location>
</feature>
<dbReference type="EMBL" id="KV878340">
    <property type="protein sequence ID" value="OJJ47577.1"/>
    <property type="molecule type" value="Genomic_DNA"/>
</dbReference>
<dbReference type="InterPro" id="IPR032466">
    <property type="entry name" value="Metal_Hydrolase"/>
</dbReference>